<dbReference type="InterPro" id="IPR003374">
    <property type="entry name" value="ApbE-like_sf"/>
</dbReference>
<gene>
    <name evidence="1" type="ORF">ENV54_02445</name>
</gene>
<dbReference type="SUPFAM" id="SSF143631">
    <property type="entry name" value="ApbE-like"/>
    <property type="match status" value="1"/>
</dbReference>
<dbReference type="EMBL" id="DTGT01000079">
    <property type="protein sequence ID" value="HGH60141.1"/>
    <property type="molecule type" value="Genomic_DNA"/>
</dbReference>
<comment type="caution">
    <text evidence="1">The sequence shown here is derived from an EMBL/GenBank/DDBJ whole genome shotgun (WGS) entry which is preliminary data.</text>
</comment>
<name>A0A7C4AQI9_9BACT</name>
<reference evidence="1" key="1">
    <citation type="journal article" date="2020" name="mSystems">
        <title>Genome- and Community-Level Interaction Insights into Carbon Utilization and Element Cycling Functions of Hydrothermarchaeota in Hydrothermal Sediment.</title>
        <authorList>
            <person name="Zhou Z."/>
            <person name="Liu Y."/>
            <person name="Xu W."/>
            <person name="Pan J."/>
            <person name="Luo Z.H."/>
            <person name="Li M."/>
        </authorList>
    </citation>
    <scope>NUCLEOTIDE SEQUENCE [LARGE SCALE GENOMIC DNA]</scope>
    <source>
        <strain evidence="1">SpSt-769</strain>
    </source>
</reference>
<organism evidence="1">
    <name type="scientific">Desulfomonile tiedjei</name>
    <dbReference type="NCBI Taxonomy" id="2358"/>
    <lineage>
        <taxon>Bacteria</taxon>
        <taxon>Pseudomonadati</taxon>
        <taxon>Thermodesulfobacteriota</taxon>
        <taxon>Desulfomonilia</taxon>
        <taxon>Desulfomonilales</taxon>
        <taxon>Desulfomonilaceae</taxon>
        <taxon>Desulfomonile</taxon>
    </lineage>
</organism>
<dbReference type="Gene3D" id="3.10.520.10">
    <property type="entry name" value="ApbE-like domains"/>
    <property type="match status" value="1"/>
</dbReference>
<dbReference type="AlphaFoldDB" id="A0A7C4AQI9"/>
<proteinExistence type="predicted"/>
<sequence>MVSVFDIYERKDYQNSIPLAQSVSFEVEVRETRLVIQARSDLTAKAKDSVFRYRYQIEEYLRQHPAFRETTSPIQVYASAPEIVRYCDVASRRTGVPPMACMGGAIADFVGRDLASDSPSIIVSSGGDSFVKAGASLDVVLYAKGSPLHEKLSLALPAFQKPFGISTFVPKCKGIHAITVLSRSACLASAFARDIGDRLAAGESLASVLKRAEAYTDVGCIVMIAGKSIVLGGEMVLRSVNGSGRSNESEHN</sequence>
<evidence type="ECO:0000313" key="1">
    <source>
        <dbReference type="EMBL" id="HGH60141.1"/>
    </source>
</evidence>
<protein>
    <submittedName>
        <fullName evidence="1">Uncharacterized protein</fullName>
    </submittedName>
</protein>
<accession>A0A7C4AQI9</accession>